<proteinExistence type="predicted"/>
<name>A0AA86RMV5_9EUKA</name>
<gene>
    <name evidence="2" type="ORF">HINF_LOCUS37961</name>
    <name evidence="1" type="ORF">HINF_LOCUS62452</name>
</gene>
<organism evidence="1">
    <name type="scientific">Hexamita inflata</name>
    <dbReference type="NCBI Taxonomy" id="28002"/>
    <lineage>
        <taxon>Eukaryota</taxon>
        <taxon>Metamonada</taxon>
        <taxon>Diplomonadida</taxon>
        <taxon>Hexamitidae</taxon>
        <taxon>Hexamitinae</taxon>
        <taxon>Hexamita</taxon>
    </lineage>
</organism>
<dbReference type="EMBL" id="CATOUU010001155">
    <property type="protein sequence ID" value="CAI9974807.1"/>
    <property type="molecule type" value="Genomic_DNA"/>
</dbReference>
<keyword evidence="3" id="KW-1185">Reference proteome</keyword>
<comment type="caution">
    <text evidence="1">The sequence shown here is derived from an EMBL/GenBank/DDBJ whole genome shotgun (WGS) entry which is preliminary data.</text>
</comment>
<accession>A0AA86RMV5</accession>
<protein>
    <submittedName>
        <fullName evidence="2">Hypothetical_protein</fullName>
    </submittedName>
</protein>
<dbReference type="AlphaFoldDB" id="A0AA86RMV5"/>
<dbReference type="Proteomes" id="UP001642409">
    <property type="component" value="Unassembled WGS sequence"/>
</dbReference>
<evidence type="ECO:0000313" key="3">
    <source>
        <dbReference type="Proteomes" id="UP001642409"/>
    </source>
</evidence>
<reference evidence="1" key="1">
    <citation type="submission" date="2023-06" db="EMBL/GenBank/DDBJ databases">
        <authorList>
            <person name="Kurt Z."/>
        </authorList>
    </citation>
    <scope>NUCLEOTIDE SEQUENCE</scope>
</reference>
<sequence>MSKHIQNQFFLYILTICKKLQEGSVVLFSPAFALGCQFRFNLSESSNVFQIDFYTTQAAHDTSRHQKINLMANHLFLLVTSSDSTCLNQQKYVNLELNNACAKGRFQHISELVMWN</sequence>
<evidence type="ECO:0000313" key="1">
    <source>
        <dbReference type="EMBL" id="CAI9974807.1"/>
    </source>
</evidence>
<reference evidence="2 3" key="2">
    <citation type="submission" date="2024-07" db="EMBL/GenBank/DDBJ databases">
        <authorList>
            <person name="Akdeniz Z."/>
        </authorList>
    </citation>
    <scope>NUCLEOTIDE SEQUENCE [LARGE SCALE GENOMIC DNA]</scope>
</reference>
<dbReference type="EMBL" id="CAXDID020000143">
    <property type="protein sequence ID" value="CAL6039661.1"/>
    <property type="molecule type" value="Genomic_DNA"/>
</dbReference>
<evidence type="ECO:0000313" key="2">
    <source>
        <dbReference type="EMBL" id="CAL6039661.1"/>
    </source>
</evidence>